<dbReference type="eggNOG" id="ENOG5032SGE">
    <property type="taxonomic scope" value="Bacteria"/>
</dbReference>
<dbReference type="STRING" id="768710.DesyoDRAFT_2563"/>
<evidence type="ECO:0008006" key="3">
    <source>
        <dbReference type="Google" id="ProtNLM"/>
    </source>
</evidence>
<organism evidence="1 2">
    <name type="scientific">Desulfosporosinus youngiae DSM 17734</name>
    <dbReference type="NCBI Taxonomy" id="768710"/>
    <lineage>
        <taxon>Bacteria</taxon>
        <taxon>Bacillati</taxon>
        <taxon>Bacillota</taxon>
        <taxon>Clostridia</taxon>
        <taxon>Eubacteriales</taxon>
        <taxon>Desulfitobacteriaceae</taxon>
        <taxon>Desulfosporosinus</taxon>
    </lineage>
</organism>
<evidence type="ECO:0000313" key="1">
    <source>
        <dbReference type="EMBL" id="EHQ89629.1"/>
    </source>
</evidence>
<dbReference type="Proteomes" id="UP000005104">
    <property type="component" value="Chromosome"/>
</dbReference>
<protein>
    <recommendedName>
        <fullName evidence="3">DUF3793 domain-containing protein</fullName>
    </recommendedName>
</protein>
<proteinExistence type="predicted"/>
<evidence type="ECO:0000313" key="2">
    <source>
        <dbReference type="Proteomes" id="UP000005104"/>
    </source>
</evidence>
<dbReference type="EMBL" id="CM001441">
    <property type="protein sequence ID" value="EHQ89629.1"/>
    <property type="molecule type" value="Genomic_DNA"/>
</dbReference>
<accession>H5XV31</accession>
<reference evidence="1 2" key="1">
    <citation type="submission" date="2011-11" db="EMBL/GenBank/DDBJ databases">
        <title>The Noncontiguous Finished genome of Desulfosporosinus youngiae DSM 17734.</title>
        <authorList>
            <consortium name="US DOE Joint Genome Institute (JGI-PGF)"/>
            <person name="Lucas S."/>
            <person name="Han J."/>
            <person name="Lapidus A."/>
            <person name="Cheng J.-F."/>
            <person name="Goodwin L."/>
            <person name="Pitluck S."/>
            <person name="Peters L."/>
            <person name="Ovchinnikova G."/>
            <person name="Lu M."/>
            <person name="Land M.L."/>
            <person name="Hauser L."/>
            <person name="Pester M."/>
            <person name="Spring S."/>
            <person name="Ollivier B."/>
            <person name="Rattei T."/>
            <person name="Klenk H.-P."/>
            <person name="Wagner M."/>
            <person name="Loy A."/>
            <person name="Woyke T.J."/>
        </authorList>
    </citation>
    <scope>NUCLEOTIDE SEQUENCE [LARGE SCALE GENOMIC DNA]</scope>
    <source>
        <strain evidence="1 2">DSM 17734</strain>
    </source>
</reference>
<dbReference type="AlphaFoldDB" id="H5XV31"/>
<dbReference type="InterPro" id="IPR024523">
    <property type="entry name" value="DUF3793"/>
</dbReference>
<dbReference type="HOGENOM" id="CLU_080981_1_0_9"/>
<sequence>MAEILGGKSENFSRVRSIGKEVGEFMNFISLRSIQNDKDYLYYKLAYLTAPTMAKKKPATLLSFSHNNWDLYALWETYKVEIAEKLQLEYFEIRKCPKRILVIFFNRPLLLKTLLKDCNRKYLMAAGYSGELDLEEYLILLKRRFATSCPHEVGIFLGIPLEDVLTFVEKEGKGCLLNSYWKVYHNPQKARLIFASYDQARAEVSKLHQMAAAAGKG</sequence>
<name>H5XV31_9FIRM</name>
<keyword evidence="2" id="KW-1185">Reference proteome</keyword>
<gene>
    <name evidence="1" type="ORF">DesyoDRAFT_2563</name>
</gene>
<dbReference type="Pfam" id="PF12672">
    <property type="entry name" value="DUF3793"/>
    <property type="match status" value="1"/>
</dbReference>